<reference evidence="1" key="1">
    <citation type="submission" date="2018-05" db="EMBL/GenBank/DDBJ databases">
        <authorList>
            <person name="Lanie J.A."/>
            <person name="Ng W.-L."/>
            <person name="Kazmierczak K.M."/>
            <person name="Andrzejewski T.M."/>
            <person name="Davidsen T.M."/>
            <person name="Wayne K.J."/>
            <person name="Tettelin H."/>
            <person name="Glass J.I."/>
            <person name="Rusch D."/>
            <person name="Podicherti R."/>
            <person name="Tsui H.-C.T."/>
            <person name="Winkler M.E."/>
        </authorList>
    </citation>
    <scope>NUCLEOTIDE SEQUENCE</scope>
</reference>
<accession>A0A382HT88</accession>
<feature type="non-terminal residue" evidence="1">
    <location>
        <position position="26"/>
    </location>
</feature>
<evidence type="ECO:0000313" key="1">
    <source>
        <dbReference type="EMBL" id="SVB90490.1"/>
    </source>
</evidence>
<proteinExistence type="predicted"/>
<protein>
    <submittedName>
        <fullName evidence="1">Uncharacterized protein</fullName>
    </submittedName>
</protein>
<dbReference type="EMBL" id="UINC01063156">
    <property type="protein sequence ID" value="SVB90490.1"/>
    <property type="molecule type" value="Genomic_DNA"/>
</dbReference>
<sequence length="26" mass="2834">MTKIILAVFDGLQPAQINSSDTPNLF</sequence>
<gene>
    <name evidence="1" type="ORF">METZ01_LOCUS243344</name>
</gene>
<dbReference type="AlphaFoldDB" id="A0A382HT88"/>
<organism evidence="1">
    <name type="scientific">marine metagenome</name>
    <dbReference type="NCBI Taxonomy" id="408172"/>
    <lineage>
        <taxon>unclassified sequences</taxon>
        <taxon>metagenomes</taxon>
        <taxon>ecological metagenomes</taxon>
    </lineage>
</organism>
<name>A0A382HT88_9ZZZZ</name>